<dbReference type="PANTHER" id="PTHR11102">
    <property type="entry name" value="SEL-1-LIKE PROTEIN"/>
    <property type="match status" value="1"/>
</dbReference>
<dbReference type="InterPro" id="IPR050767">
    <property type="entry name" value="Sel1_AlgK"/>
</dbReference>
<dbReference type="InterPro" id="IPR011990">
    <property type="entry name" value="TPR-like_helical_dom_sf"/>
</dbReference>
<sequence length="598" mass="67551">MKRKMKGEYSRHVKTAVKLIWSSFDRDEIRRGYSILILEAQKGDADALAFIARCFMGEEYVWPQAGFKADDENASKLMQKSAMMGSATGVLCAARSANLTPSVERAMPFASFKEAFEEILGQAERGDAFCCYMVGNVYYWGDYLRVEPDYAKQFKDESDYNAWAWPIAKVWYERSFDGGLCAGWGNYCDIRKSGLCEIAQDVYEKYYLMLADISPVICNNYGYYLRTEKGDSYGGLLRYVEAARRGDPQGAYNAGHIYEAGEEVDENIDLAYQLYEMAAKCGHPAGQFEVGYYLFEGFGDVEQDYAKAVEWFEKAYQNPKCSKTTRTQTAAYLGLCYQEGLGTVQDDDVAFEYLHEAGEDIDNLWESITVKVLTALGVAYAFGRGIETDIELGYQYLEDAAKLGSEEAKEYISYINSPDYEADERKKEEPATPVAPFWQNVAAMIRDAVAADLREILGRIDDERIYTVALVTDRYCCSLFLAVNTLEYLESEDEEPDDECKWHPDEWGYSDGHDSELVKLSKTLWENHNTLPGEAFFFSAMISAMAQVKDSGIFGEGTEEITFFISISDDEDAENLEDSSAMTLNSPELAAAFLNRNR</sequence>
<dbReference type="SUPFAM" id="SSF81901">
    <property type="entry name" value="HCP-like"/>
    <property type="match status" value="1"/>
</dbReference>
<dbReference type="EMBL" id="PUBV01000006">
    <property type="protein sequence ID" value="PWB08405.1"/>
    <property type="molecule type" value="Genomic_DNA"/>
</dbReference>
<keyword evidence="2" id="KW-1185">Reference proteome</keyword>
<dbReference type="InterPro" id="IPR025409">
    <property type="entry name" value="DUF4303"/>
</dbReference>
<dbReference type="InterPro" id="IPR006597">
    <property type="entry name" value="Sel1-like"/>
</dbReference>
<protein>
    <submittedName>
        <fullName evidence="1">DUF4303 domain-containing protein</fullName>
    </submittedName>
</protein>
<dbReference type="Pfam" id="PF14136">
    <property type="entry name" value="DUF4303"/>
    <property type="match status" value="1"/>
</dbReference>
<dbReference type="Proteomes" id="UP000244925">
    <property type="component" value="Unassembled WGS sequence"/>
</dbReference>
<dbReference type="SMART" id="SM00671">
    <property type="entry name" value="SEL1"/>
    <property type="match status" value="5"/>
</dbReference>
<comment type="caution">
    <text evidence="1">The sequence shown here is derived from an EMBL/GenBank/DDBJ whole genome shotgun (WGS) entry which is preliminary data.</text>
</comment>
<reference evidence="2" key="1">
    <citation type="submission" date="2018-02" db="EMBL/GenBank/DDBJ databases">
        <authorList>
            <person name="Clavel T."/>
            <person name="Strowig T."/>
        </authorList>
    </citation>
    <scope>NUCLEOTIDE SEQUENCE [LARGE SCALE GENOMIC DNA]</scope>
    <source>
        <strain evidence="2">DSM 100764</strain>
    </source>
</reference>
<evidence type="ECO:0000313" key="2">
    <source>
        <dbReference type="Proteomes" id="UP000244925"/>
    </source>
</evidence>
<dbReference type="Pfam" id="PF08238">
    <property type="entry name" value="Sel1"/>
    <property type="match status" value="6"/>
</dbReference>
<dbReference type="PANTHER" id="PTHR11102:SF160">
    <property type="entry name" value="ERAD-ASSOCIATED E3 UBIQUITIN-PROTEIN LIGASE COMPONENT HRD3"/>
    <property type="match status" value="1"/>
</dbReference>
<name>A0A2V1J145_9BACT</name>
<proteinExistence type="predicted"/>
<gene>
    <name evidence="1" type="ORF">C5O25_04340</name>
</gene>
<dbReference type="Gene3D" id="1.25.40.10">
    <property type="entry name" value="Tetratricopeptide repeat domain"/>
    <property type="match status" value="2"/>
</dbReference>
<dbReference type="AlphaFoldDB" id="A0A2V1J145"/>
<organism evidence="1 2">
    <name type="scientific">Paramuribaculum intestinale</name>
    <dbReference type="NCBI Taxonomy" id="2094151"/>
    <lineage>
        <taxon>Bacteria</taxon>
        <taxon>Pseudomonadati</taxon>
        <taxon>Bacteroidota</taxon>
        <taxon>Bacteroidia</taxon>
        <taxon>Bacteroidales</taxon>
        <taxon>Muribaculaceae</taxon>
        <taxon>Paramuribaculum</taxon>
    </lineage>
</organism>
<evidence type="ECO:0000313" key="1">
    <source>
        <dbReference type="EMBL" id="PWB08405.1"/>
    </source>
</evidence>
<accession>A0A2V1J145</accession>